<evidence type="ECO:0000313" key="3">
    <source>
        <dbReference type="Proteomes" id="UP000441585"/>
    </source>
</evidence>
<dbReference type="InterPro" id="IPR019303">
    <property type="entry name" value="vWA_TerF_C"/>
</dbReference>
<evidence type="ECO:0000259" key="1">
    <source>
        <dbReference type="PROSITE" id="PS50234"/>
    </source>
</evidence>
<comment type="caution">
    <text evidence="2">The sequence shown here is derived from an EMBL/GenBank/DDBJ whole genome shotgun (WGS) entry which is preliminary data.</text>
</comment>
<dbReference type="InterPro" id="IPR051324">
    <property type="entry name" value="Stress/Tellurium_Resist"/>
</dbReference>
<dbReference type="AlphaFoldDB" id="A0A6I2M6J6"/>
<dbReference type="PROSITE" id="PS50234">
    <property type="entry name" value="VWFA"/>
    <property type="match status" value="1"/>
</dbReference>
<dbReference type="InterPro" id="IPR036465">
    <property type="entry name" value="vWFA_dom_sf"/>
</dbReference>
<dbReference type="SUPFAM" id="SSF53300">
    <property type="entry name" value="vWA-like"/>
    <property type="match status" value="1"/>
</dbReference>
<dbReference type="Proteomes" id="UP000441585">
    <property type="component" value="Unassembled WGS sequence"/>
</dbReference>
<dbReference type="Pfam" id="PF02342">
    <property type="entry name" value="TerD"/>
    <property type="match status" value="1"/>
</dbReference>
<sequence>MIKNEVKLSKGGNTLAGNGGSIDIHISWEYAPCDLDISCFMVGSNGNVPSDDYMIFYNQPADPQSIVTFKRASDQSAVFTIQLDQLENSLAEKCIFAATLDGESAAFKEVKGCSVSIITAESEITYEVTDAGDEKALVLAELYPHSTGYKLRAIGRGFNGGLKPLAEAHGVTVEEESDVAEEIKGEHVKQAPINLTKIDLLKKKVVISLEKKKIPHVKARVAVVIDASGSMANLYSNGTVQSAFEKVLAVAACMDDDGVMDTWFFGSKSMRAKSVTESEFEGYVERTYPRPKFFGGLGIGNNEPEVMKDVIRKYTEEEPSDSLPTYVVFFSDGGIYEDKKISKLLIDCSNQNIFWQFVGLGNANFGVLQKLDDLTGRVVDNADFFALDDLNEATDKELYNRLLNEFPDWLKQSRSKGILR</sequence>
<reference evidence="2 3" key="1">
    <citation type="submission" date="2019-11" db="EMBL/GenBank/DDBJ databases">
        <title>Bacillus idriensis genome.</title>
        <authorList>
            <person name="Konopka E.N."/>
            <person name="Newman J.D."/>
        </authorList>
    </citation>
    <scope>NUCLEOTIDE SEQUENCE [LARGE SCALE GENOMIC DNA]</scope>
    <source>
        <strain evidence="2 3">DSM 19097</strain>
    </source>
</reference>
<organism evidence="2 3">
    <name type="scientific">Metabacillus idriensis</name>
    <dbReference type="NCBI Taxonomy" id="324768"/>
    <lineage>
        <taxon>Bacteria</taxon>
        <taxon>Bacillati</taxon>
        <taxon>Bacillota</taxon>
        <taxon>Bacilli</taxon>
        <taxon>Bacillales</taxon>
        <taxon>Bacillaceae</taxon>
        <taxon>Metabacillus</taxon>
    </lineage>
</organism>
<dbReference type="PANTHER" id="PTHR32097">
    <property type="entry name" value="CAMP-BINDING PROTEIN 1-RELATED"/>
    <property type="match status" value="1"/>
</dbReference>
<proteinExistence type="predicted"/>
<dbReference type="EMBL" id="WKKF01000001">
    <property type="protein sequence ID" value="MRX53137.1"/>
    <property type="molecule type" value="Genomic_DNA"/>
</dbReference>
<dbReference type="PANTHER" id="PTHR32097:SF3">
    <property type="entry name" value="TELLURITE RESISTANCE PROTEIN"/>
    <property type="match status" value="1"/>
</dbReference>
<name>A0A6I2M6J6_9BACI</name>
<dbReference type="InterPro" id="IPR003325">
    <property type="entry name" value="TerD"/>
</dbReference>
<dbReference type="Gene3D" id="2.60.60.30">
    <property type="entry name" value="sav2460 like domains"/>
    <property type="match status" value="1"/>
</dbReference>
<dbReference type="RefSeq" id="WP_154318053.1">
    <property type="nucleotide sequence ID" value="NZ_CAJGAA010000001.1"/>
</dbReference>
<evidence type="ECO:0000313" key="2">
    <source>
        <dbReference type="EMBL" id="MRX53137.1"/>
    </source>
</evidence>
<feature type="domain" description="VWFA" evidence="1">
    <location>
        <begin position="220"/>
        <end position="402"/>
    </location>
</feature>
<dbReference type="InterPro" id="IPR002035">
    <property type="entry name" value="VWF_A"/>
</dbReference>
<protein>
    <submittedName>
        <fullName evidence="2">Tellurium resistance protein TerF</fullName>
    </submittedName>
</protein>
<dbReference type="Pfam" id="PF10138">
    <property type="entry name" value="vWA-TerF-like"/>
    <property type="match status" value="1"/>
</dbReference>
<accession>A0A6I2M6J6</accession>
<dbReference type="CDD" id="cd06974">
    <property type="entry name" value="TerD_like"/>
    <property type="match status" value="1"/>
</dbReference>
<keyword evidence="3" id="KW-1185">Reference proteome</keyword>
<gene>
    <name evidence="2" type="ORF">GJU41_04075</name>
</gene>